<protein>
    <submittedName>
        <fullName evidence="1">Uncharacterized protein</fullName>
    </submittedName>
</protein>
<proteinExistence type="predicted"/>
<dbReference type="Proteomes" id="UP000828941">
    <property type="component" value="Chromosome 2"/>
</dbReference>
<evidence type="ECO:0000313" key="1">
    <source>
        <dbReference type="EMBL" id="KAI4353888.1"/>
    </source>
</evidence>
<reference evidence="1 2" key="1">
    <citation type="journal article" date="2022" name="DNA Res.">
        <title>Chromosomal-level genome assembly of the orchid tree Bauhinia variegata (Leguminosae; Cercidoideae) supports the allotetraploid origin hypothesis of Bauhinia.</title>
        <authorList>
            <person name="Zhong Y."/>
            <person name="Chen Y."/>
            <person name="Zheng D."/>
            <person name="Pang J."/>
            <person name="Liu Y."/>
            <person name="Luo S."/>
            <person name="Meng S."/>
            <person name="Qian L."/>
            <person name="Wei D."/>
            <person name="Dai S."/>
            <person name="Zhou R."/>
        </authorList>
    </citation>
    <scope>NUCLEOTIDE SEQUENCE [LARGE SCALE GENOMIC DNA]</scope>
    <source>
        <strain evidence="1">BV-YZ2020</strain>
    </source>
</reference>
<sequence>MREAVQTRIILKKWRYKWDTVNQLVFDEDCAQQYSSNLFLLKKSSANSITWVLSLHQEPILRFQIRELFVNSCP</sequence>
<evidence type="ECO:0000313" key="2">
    <source>
        <dbReference type="Proteomes" id="UP000828941"/>
    </source>
</evidence>
<accession>A0ACB9PZB6</accession>
<dbReference type="EMBL" id="CM039427">
    <property type="protein sequence ID" value="KAI4353888.1"/>
    <property type="molecule type" value="Genomic_DNA"/>
</dbReference>
<organism evidence="1 2">
    <name type="scientific">Bauhinia variegata</name>
    <name type="common">Purple orchid tree</name>
    <name type="synonym">Phanera variegata</name>
    <dbReference type="NCBI Taxonomy" id="167791"/>
    <lineage>
        <taxon>Eukaryota</taxon>
        <taxon>Viridiplantae</taxon>
        <taxon>Streptophyta</taxon>
        <taxon>Embryophyta</taxon>
        <taxon>Tracheophyta</taxon>
        <taxon>Spermatophyta</taxon>
        <taxon>Magnoliopsida</taxon>
        <taxon>eudicotyledons</taxon>
        <taxon>Gunneridae</taxon>
        <taxon>Pentapetalae</taxon>
        <taxon>rosids</taxon>
        <taxon>fabids</taxon>
        <taxon>Fabales</taxon>
        <taxon>Fabaceae</taxon>
        <taxon>Cercidoideae</taxon>
        <taxon>Cercideae</taxon>
        <taxon>Bauhiniinae</taxon>
        <taxon>Bauhinia</taxon>
    </lineage>
</organism>
<name>A0ACB9PZB6_BAUVA</name>
<keyword evidence="2" id="KW-1185">Reference proteome</keyword>
<comment type="caution">
    <text evidence="1">The sequence shown here is derived from an EMBL/GenBank/DDBJ whole genome shotgun (WGS) entry which is preliminary data.</text>
</comment>
<gene>
    <name evidence="1" type="ORF">L6164_002810</name>
</gene>